<name>A0A934INW1_9HYPH</name>
<dbReference type="PROSITE" id="PS51085">
    <property type="entry name" value="2FE2S_FER_2"/>
    <property type="match status" value="1"/>
</dbReference>
<dbReference type="InterPro" id="IPR001041">
    <property type="entry name" value="2Fe-2S_ferredoxin-type"/>
</dbReference>
<dbReference type="GO" id="GO:0016491">
    <property type="term" value="F:oxidoreductase activity"/>
    <property type="evidence" value="ECO:0007669"/>
    <property type="project" value="UniProtKB-KW"/>
</dbReference>
<evidence type="ECO:0000313" key="4">
    <source>
        <dbReference type="Proteomes" id="UP000609531"/>
    </source>
</evidence>
<proteinExistence type="predicted"/>
<dbReference type="Proteomes" id="UP000609531">
    <property type="component" value="Unassembled WGS sequence"/>
</dbReference>
<dbReference type="AlphaFoldDB" id="A0A934INW1"/>
<dbReference type="SUPFAM" id="SSF54292">
    <property type="entry name" value="2Fe-2S ferredoxin-like"/>
    <property type="match status" value="1"/>
</dbReference>
<sequence>MFKRLERGGPTVRFRFEDEEIEAVEGESVAAALLAAGIDTFRTSPLGPARAPYCMIGMCFDCLVSIDGVENRRACQVAVAPGLSVRRQSGARRVG</sequence>
<dbReference type="GO" id="GO:0051536">
    <property type="term" value="F:iron-sulfur cluster binding"/>
    <property type="evidence" value="ECO:0007669"/>
    <property type="project" value="InterPro"/>
</dbReference>
<dbReference type="Gene3D" id="3.10.20.440">
    <property type="entry name" value="2Fe-2S iron-sulphur cluster binding domain, sarcosine oxidase, alpha subunit, N-terminal domain"/>
    <property type="match status" value="1"/>
</dbReference>
<evidence type="ECO:0000259" key="2">
    <source>
        <dbReference type="PROSITE" id="PS51085"/>
    </source>
</evidence>
<evidence type="ECO:0000256" key="1">
    <source>
        <dbReference type="ARBA" id="ARBA00023002"/>
    </source>
</evidence>
<evidence type="ECO:0000313" key="3">
    <source>
        <dbReference type="EMBL" id="MBJ3775642.1"/>
    </source>
</evidence>
<comment type="caution">
    <text evidence="3">The sequence shown here is derived from an EMBL/GenBank/DDBJ whole genome shotgun (WGS) entry which is preliminary data.</text>
</comment>
<reference evidence="3" key="1">
    <citation type="submission" date="2020-12" db="EMBL/GenBank/DDBJ databases">
        <title>Bacterial taxonomy.</title>
        <authorList>
            <person name="Pan X."/>
        </authorList>
    </citation>
    <scope>NUCLEOTIDE SEQUENCE</scope>
    <source>
        <strain evidence="3">B2012</strain>
    </source>
</reference>
<feature type="domain" description="2Fe-2S ferredoxin-type" evidence="2">
    <location>
        <begin position="10"/>
        <end position="91"/>
    </location>
</feature>
<dbReference type="EMBL" id="JAEKJA010000006">
    <property type="protein sequence ID" value="MBJ3775642.1"/>
    <property type="molecule type" value="Genomic_DNA"/>
</dbReference>
<dbReference type="InterPro" id="IPR036010">
    <property type="entry name" value="2Fe-2S_ferredoxin-like_sf"/>
</dbReference>
<protein>
    <submittedName>
        <fullName evidence="3">(2Fe-2S)-binding protein</fullName>
    </submittedName>
</protein>
<dbReference type="InterPro" id="IPR042204">
    <property type="entry name" value="2Fe-2S-bd_N"/>
</dbReference>
<accession>A0A934INW1</accession>
<dbReference type="RefSeq" id="WP_198881548.1">
    <property type="nucleotide sequence ID" value="NZ_JAEKJA010000006.1"/>
</dbReference>
<keyword evidence="4" id="KW-1185">Reference proteome</keyword>
<dbReference type="Pfam" id="PF13510">
    <property type="entry name" value="Fer2_4"/>
    <property type="match status" value="1"/>
</dbReference>
<organism evidence="3 4">
    <name type="scientific">Acuticoccus mangrovi</name>
    <dbReference type="NCBI Taxonomy" id="2796142"/>
    <lineage>
        <taxon>Bacteria</taxon>
        <taxon>Pseudomonadati</taxon>
        <taxon>Pseudomonadota</taxon>
        <taxon>Alphaproteobacteria</taxon>
        <taxon>Hyphomicrobiales</taxon>
        <taxon>Amorphaceae</taxon>
        <taxon>Acuticoccus</taxon>
    </lineage>
</organism>
<gene>
    <name evidence="3" type="ORF">JCR33_08100</name>
</gene>
<keyword evidence="1" id="KW-0560">Oxidoreductase</keyword>